<dbReference type="EMBL" id="JXTB01000019">
    <property type="protein sequence ID" value="PON76207.1"/>
    <property type="molecule type" value="Genomic_DNA"/>
</dbReference>
<evidence type="ECO:0000313" key="2">
    <source>
        <dbReference type="Proteomes" id="UP000237105"/>
    </source>
</evidence>
<protein>
    <submittedName>
        <fullName evidence="1">Uncharacterized protein</fullName>
    </submittedName>
</protein>
<organism evidence="1 2">
    <name type="scientific">Parasponia andersonii</name>
    <name type="common">Sponia andersonii</name>
    <dbReference type="NCBI Taxonomy" id="3476"/>
    <lineage>
        <taxon>Eukaryota</taxon>
        <taxon>Viridiplantae</taxon>
        <taxon>Streptophyta</taxon>
        <taxon>Embryophyta</taxon>
        <taxon>Tracheophyta</taxon>
        <taxon>Spermatophyta</taxon>
        <taxon>Magnoliopsida</taxon>
        <taxon>eudicotyledons</taxon>
        <taxon>Gunneridae</taxon>
        <taxon>Pentapetalae</taxon>
        <taxon>rosids</taxon>
        <taxon>fabids</taxon>
        <taxon>Rosales</taxon>
        <taxon>Cannabaceae</taxon>
        <taxon>Parasponia</taxon>
    </lineage>
</organism>
<evidence type="ECO:0000313" key="1">
    <source>
        <dbReference type="EMBL" id="PON76207.1"/>
    </source>
</evidence>
<keyword evidence="2" id="KW-1185">Reference proteome</keyword>
<dbReference type="Proteomes" id="UP000237105">
    <property type="component" value="Unassembled WGS sequence"/>
</dbReference>
<sequence>SHVSLLQSLPLNSIKETEIPSAKGQNVGLPFQPILCSKSLHLSLPFPIPSTDILQKLTATYTLKIPSSDSLNTPPKHLTYQLWCLISLRQSHIIILISYQPSSSIVFSYFTI</sequence>
<proteinExistence type="predicted"/>
<name>A0A2P5DSD6_PARAD</name>
<reference evidence="2" key="1">
    <citation type="submission" date="2016-06" db="EMBL/GenBank/DDBJ databases">
        <title>Parallel loss of symbiosis genes in relatives of nitrogen-fixing non-legume Parasponia.</title>
        <authorList>
            <person name="Van Velzen R."/>
            <person name="Holmer R."/>
            <person name="Bu F."/>
            <person name="Rutten L."/>
            <person name="Van Zeijl A."/>
            <person name="Liu W."/>
            <person name="Santuari L."/>
            <person name="Cao Q."/>
            <person name="Sharma T."/>
            <person name="Shen D."/>
            <person name="Roswanjaya Y."/>
            <person name="Wardhani T."/>
            <person name="Kalhor M.S."/>
            <person name="Jansen J."/>
            <person name="Van den Hoogen J."/>
            <person name="Gungor B."/>
            <person name="Hartog M."/>
            <person name="Hontelez J."/>
            <person name="Verver J."/>
            <person name="Yang W.-C."/>
            <person name="Schijlen E."/>
            <person name="Repin R."/>
            <person name="Schilthuizen M."/>
            <person name="Schranz E."/>
            <person name="Heidstra R."/>
            <person name="Miyata K."/>
            <person name="Fedorova E."/>
            <person name="Kohlen W."/>
            <person name="Bisseling T."/>
            <person name="Smit S."/>
            <person name="Geurts R."/>
        </authorList>
    </citation>
    <scope>NUCLEOTIDE SEQUENCE [LARGE SCALE GENOMIC DNA]</scope>
    <source>
        <strain evidence="2">cv. WU1-14</strain>
    </source>
</reference>
<dbReference type="AlphaFoldDB" id="A0A2P5DSD6"/>
<feature type="non-terminal residue" evidence="1">
    <location>
        <position position="1"/>
    </location>
</feature>
<comment type="caution">
    <text evidence="1">The sequence shown here is derived from an EMBL/GenBank/DDBJ whole genome shotgun (WGS) entry which is preliminary data.</text>
</comment>
<accession>A0A2P5DSD6</accession>
<gene>
    <name evidence="1" type="ORF">PanWU01x14_036250</name>
</gene>